<organism evidence="6 7">
    <name type="scientific">Fukomys damarensis</name>
    <name type="common">Damaraland mole rat</name>
    <name type="synonym">Cryptomys damarensis</name>
    <dbReference type="NCBI Taxonomy" id="885580"/>
    <lineage>
        <taxon>Eukaryota</taxon>
        <taxon>Metazoa</taxon>
        <taxon>Chordata</taxon>
        <taxon>Craniata</taxon>
        <taxon>Vertebrata</taxon>
        <taxon>Euteleostomi</taxon>
        <taxon>Mammalia</taxon>
        <taxon>Eutheria</taxon>
        <taxon>Euarchontoglires</taxon>
        <taxon>Glires</taxon>
        <taxon>Rodentia</taxon>
        <taxon>Hystricomorpha</taxon>
        <taxon>Bathyergidae</taxon>
        <taxon>Fukomys</taxon>
    </lineage>
</organism>
<keyword evidence="2 3" id="KW-0238">DNA-binding</keyword>
<dbReference type="CDD" id="cd00086">
    <property type="entry name" value="homeodomain"/>
    <property type="match status" value="1"/>
</dbReference>
<protein>
    <submittedName>
        <fullName evidence="6">Rhox homeobox family member 1</fullName>
    </submittedName>
</protein>
<dbReference type="InterPro" id="IPR001356">
    <property type="entry name" value="HD"/>
</dbReference>
<gene>
    <name evidence="6" type="ORF">H920_00997</name>
</gene>
<dbReference type="SUPFAM" id="SSF46689">
    <property type="entry name" value="Homeodomain-like"/>
    <property type="match status" value="1"/>
</dbReference>
<evidence type="ECO:0000256" key="2">
    <source>
        <dbReference type="PROSITE-ProRule" id="PRU00108"/>
    </source>
</evidence>
<accession>A0A091E2N7</accession>
<evidence type="ECO:0000256" key="3">
    <source>
        <dbReference type="RuleBase" id="RU000682"/>
    </source>
</evidence>
<dbReference type="Proteomes" id="UP000028990">
    <property type="component" value="Unassembled WGS sequence"/>
</dbReference>
<dbReference type="GO" id="GO:0000977">
    <property type="term" value="F:RNA polymerase II transcription regulatory region sequence-specific DNA binding"/>
    <property type="evidence" value="ECO:0007669"/>
    <property type="project" value="TreeGrafter"/>
</dbReference>
<dbReference type="AlphaFoldDB" id="A0A091E2N7"/>
<feature type="region of interest" description="Disordered" evidence="4">
    <location>
        <begin position="171"/>
        <end position="190"/>
    </location>
</feature>
<dbReference type="InterPro" id="IPR050649">
    <property type="entry name" value="Paired_Homeobox_TFs"/>
</dbReference>
<dbReference type="GO" id="GO:0005634">
    <property type="term" value="C:nucleus"/>
    <property type="evidence" value="ECO:0007669"/>
    <property type="project" value="UniProtKB-SubCell"/>
</dbReference>
<dbReference type="GO" id="GO:0000981">
    <property type="term" value="F:DNA-binding transcription factor activity, RNA polymerase II-specific"/>
    <property type="evidence" value="ECO:0007669"/>
    <property type="project" value="TreeGrafter"/>
</dbReference>
<feature type="compositionally biased region" description="Polar residues" evidence="4">
    <location>
        <begin position="86"/>
        <end position="99"/>
    </location>
</feature>
<sequence>MEAQPNYYDYPNFCIEYWMQSSPAWPTPDFPAVAPGCTFCEGALGLLGPNWSCEGYLDHAANYCPPQVVNFSQRGYANRREDQAHQEPQQLPPTQQNPSDARGRRGRRGPQVRFQAWQVEKLESVFRATQYPTVTTRRQLSGDLDVAESKVKACFNSRRAKYRKDQREMLMNVPPASQDPRPSEEVGELL</sequence>
<keyword evidence="2 3" id="KW-0371">Homeobox</keyword>
<dbReference type="Pfam" id="PF00046">
    <property type="entry name" value="Homeodomain"/>
    <property type="match status" value="1"/>
</dbReference>
<dbReference type="InterPro" id="IPR009057">
    <property type="entry name" value="Homeodomain-like_sf"/>
</dbReference>
<name>A0A091E2N7_FUKDA</name>
<dbReference type="PANTHER" id="PTHR24329">
    <property type="entry name" value="HOMEOBOX PROTEIN ARISTALESS"/>
    <property type="match status" value="1"/>
</dbReference>
<dbReference type="SMART" id="SM00389">
    <property type="entry name" value="HOX"/>
    <property type="match status" value="1"/>
</dbReference>
<reference evidence="6 7" key="1">
    <citation type="submission" date="2013-11" db="EMBL/GenBank/DDBJ databases">
        <title>The Damaraland mole rat (Fukomys damarensis) genome and evolution of African mole rats.</title>
        <authorList>
            <person name="Gladyshev V.N."/>
            <person name="Fang X."/>
        </authorList>
    </citation>
    <scope>NUCLEOTIDE SEQUENCE [LARGE SCALE GENOMIC DNA]</scope>
    <source>
        <tissue evidence="6">Liver</tissue>
    </source>
</reference>
<evidence type="ECO:0000313" key="7">
    <source>
        <dbReference type="Proteomes" id="UP000028990"/>
    </source>
</evidence>
<evidence type="ECO:0000313" key="6">
    <source>
        <dbReference type="EMBL" id="KFO37597.1"/>
    </source>
</evidence>
<feature type="DNA-binding region" description="Homeobox" evidence="2">
    <location>
        <begin position="107"/>
        <end position="166"/>
    </location>
</feature>
<dbReference type="PANTHER" id="PTHR24329:SF540">
    <property type="entry name" value="HOMEOBOX DOMAIN-CONTAINING PROTEIN"/>
    <property type="match status" value="1"/>
</dbReference>
<proteinExistence type="predicted"/>
<dbReference type="EMBL" id="KN120781">
    <property type="protein sequence ID" value="KFO37597.1"/>
    <property type="molecule type" value="Genomic_DNA"/>
</dbReference>
<evidence type="ECO:0000259" key="5">
    <source>
        <dbReference type="PROSITE" id="PS50071"/>
    </source>
</evidence>
<evidence type="ECO:0000256" key="1">
    <source>
        <dbReference type="ARBA" id="ARBA00004123"/>
    </source>
</evidence>
<feature type="region of interest" description="Disordered" evidence="4">
    <location>
        <begin position="79"/>
        <end position="110"/>
    </location>
</feature>
<keyword evidence="2 3" id="KW-0539">Nucleus</keyword>
<keyword evidence="7" id="KW-1185">Reference proteome</keyword>
<comment type="subcellular location">
    <subcellularLocation>
        <location evidence="1 2 3">Nucleus</location>
    </subcellularLocation>
</comment>
<evidence type="ECO:0000256" key="4">
    <source>
        <dbReference type="SAM" id="MobiDB-lite"/>
    </source>
</evidence>
<dbReference type="eggNOG" id="KOG0490">
    <property type="taxonomic scope" value="Eukaryota"/>
</dbReference>
<feature type="domain" description="Homeobox" evidence="5">
    <location>
        <begin position="105"/>
        <end position="165"/>
    </location>
</feature>
<dbReference type="PROSITE" id="PS50071">
    <property type="entry name" value="HOMEOBOX_2"/>
    <property type="match status" value="1"/>
</dbReference>
<dbReference type="Gene3D" id="1.10.10.60">
    <property type="entry name" value="Homeodomain-like"/>
    <property type="match status" value="1"/>
</dbReference>